<proteinExistence type="predicted"/>
<evidence type="ECO:0000313" key="2">
    <source>
        <dbReference type="Proteomes" id="UP000186132"/>
    </source>
</evidence>
<organism evidence="1 2">
    <name type="scientific">Jatrophihabitans endophyticus</name>
    <dbReference type="NCBI Taxonomy" id="1206085"/>
    <lineage>
        <taxon>Bacteria</taxon>
        <taxon>Bacillati</taxon>
        <taxon>Actinomycetota</taxon>
        <taxon>Actinomycetes</taxon>
        <taxon>Jatrophihabitantales</taxon>
        <taxon>Jatrophihabitantaceae</taxon>
        <taxon>Jatrophihabitans</taxon>
    </lineage>
</organism>
<dbReference type="EMBL" id="FQVU01000001">
    <property type="protein sequence ID" value="SHF71540.1"/>
    <property type="molecule type" value="Genomic_DNA"/>
</dbReference>
<dbReference type="RefSeq" id="WP_073385981.1">
    <property type="nucleotide sequence ID" value="NZ_FQVU01000001.1"/>
</dbReference>
<dbReference type="Proteomes" id="UP000186132">
    <property type="component" value="Unassembled WGS sequence"/>
</dbReference>
<dbReference type="Pfam" id="PF19730">
    <property type="entry name" value="DUF6221"/>
    <property type="match status" value="1"/>
</dbReference>
<evidence type="ECO:0000313" key="1">
    <source>
        <dbReference type="EMBL" id="SHF71540.1"/>
    </source>
</evidence>
<keyword evidence="2" id="KW-1185">Reference proteome</keyword>
<reference evidence="1 2" key="1">
    <citation type="submission" date="2016-11" db="EMBL/GenBank/DDBJ databases">
        <authorList>
            <person name="Jaros S."/>
            <person name="Januszkiewicz K."/>
            <person name="Wedrychowicz H."/>
        </authorList>
    </citation>
    <scope>NUCLEOTIDE SEQUENCE [LARGE SCALE GENOMIC DNA]</scope>
    <source>
        <strain evidence="1 2">DSM 45627</strain>
    </source>
</reference>
<protein>
    <submittedName>
        <fullName evidence="1">Uncharacterized protein</fullName>
    </submittedName>
</protein>
<accession>A0A1M5DX94</accession>
<name>A0A1M5DX94_9ACTN</name>
<dbReference type="AlphaFoldDB" id="A0A1M5DX94"/>
<sequence>MSLTLPVSATSELVRFLLDRLDEDDDELRHLARDETRGAAPKERERGLRSADRLRAEIIAKRHVIGDLQQLLILRDLPSEKTVRDAATQALRALAAPYAEHRQYRTEWRAPKRR</sequence>
<gene>
    <name evidence="1" type="ORF">SAMN05443575_0719</name>
</gene>
<dbReference type="InterPro" id="IPR046193">
    <property type="entry name" value="DUF6221"/>
</dbReference>